<gene>
    <name evidence="2" type="ORF">DVH02_20845</name>
</gene>
<dbReference type="Proteomes" id="UP000253741">
    <property type="component" value="Unassembled WGS sequence"/>
</dbReference>
<keyword evidence="3" id="KW-1185">Reference proteome</keyword>
<feature type="region of interest" description="Disordered" evidence="1">
    <location>
        <begin position="65"/>
        <end position="106"/>
    </location>
</feature>
<evidence type="ECO:0000256" key="1">
    <source>
        <dbReference type="SAM" id="MobiDB-lite"/>
    </source>
</evidence>
<organism evidence="2 3">
    <name type="scientific">Streptomyces corynorhini</name>
    <dbReference type="NCBI Taxonomy" id="2282652"/>
    <lineage>
        <taxon>Bacteria</taxon>
        <taxon>Bacillati</taxon>
        <taxon>Actinomycetota</taxon>
        <taxon>Actinomycetes</taxon>
        <taxon>Kitasatosporales</taxon>
        <taxon>Streptomycetaceae</taxon>
        <taxon>Streptomyces</taxon>
    </lineage>
</organism>
<protein>
    <submittedName>
        <fullName evidence="2">Uncharacterized protein</fullName>
    </submittedName>
</protein>
<comment type="caution">
    <text evidence="2">The sequence shown here is derived from an EMBL/GenBank/DDBJ whole genome shotgun (WGS) entry which is preliminary data.</text>
</comment>
<reference evidence="2 3" key="1">
    <citation type="submission" date="2018-07" db="EMBL/GenBank/DDBJ databases">
        <title>Streptomyces species from bats.</title>
        <authorList>
            <person name="Dunlap C."/>
        </authorList>
    </citation>
    <scope>NUCLEOTIDE SEQUENCE [LARGE SCALE GENOMIC DNA]</scope>
    <source>
        <strain evidence="2 3">AC230</strain>
    </source>
</reference>
<dbReference type="AlphaFoldDB" id="A0A370B369"/>
<name>A0A370B369_9ACTN</name>
<proteinExistence type="predicted"/>
<evidence type="ECO:0000313" key="3">
    <source>
        <dbReference type="Proteomes" id="UP000253741"/>
    </source>
</evidence>
<dbReference type="EMBL" id="QQNA01000167">
    <property type="protein sequence ID" value="RDG36270.1"/>
    <property type="molecule type" value="Genomic_DNA"/>
</dbReference>
<sequence length="106" mass="11420">MVPYPLHRRVGGVVLAARVRAGSAGEALGLRGGWGRLAEPGPEAFGDRFGQSPRPSQRMVMEAARRMETPGLPSRTSTQETAQNRRYDIPVPNPPTSASHSHPDPP</sequence>
<accession>A0A370B369</accession>
<evidence type="ECO:0000313" key="2">
    <source>
        <dbReference type="EMBL" id="RDG36270.1"/>
    </source>
</evidence>